<dbReference type="AlphaFoldDB" id="A0A2M4B6D8"/>
<name>A0A2M4B6D8_9DIPT</name>
<keyword evidence="1" id="KW-0732">Signal</keyword>
<dbReference type="EMBL" id="GGFK01015240">
    <property type="protein sequence ID" value="MBW48561.1"/>
    <property type="molecule type" value="Transcribed_RNA"/>
</dbReference>
<reference evidence="2" key="1">
    <citation type="submission" date="2018-01" db="EMBL/GenBank/DDBJ databases">
        <title>An insight into the sialome of Amazonian anophelines.</title>
        <authorList>
            <person name="Ribeiro J.M."/>
            <person name="Scarpassa V."/>
            <person name="Calvo E."/>
        </authorList>
    </citation>
    <scope>NUCLEOTIDE SEQUENCE</scope>
    <source>
        <tissue evidence="2">Salivary glands</tissue>
    </source>
</reference>
<protein>
    <submittedName>
        <fullName evidence="2">Putative secreted protein</fullName>
    </submittedName>
</protein>
<evidence type="ECO:0000256" key="1">
    <source>
        <dbReference type="SAM" id="SignalP"/>
    </source>
</evidence>
<proteinExistence type="predicted"/>
<feature type="signal peptide" evidence="1">
    <location>
        <begin position="1"/>
        <end position="22"/>
    </location>
</feature>
<accession>A0A2M4B6D8</accession>
<organism evidence="2">
    <name type="scientific">Anopheles triannulatus</name>
    <dbReference type="NCBI Taxonomy" id="58253"/>
    <lineage>
        <taxon>Eukaryota</taxon>
        <taxon>Metazoa</taxon>
        <taxon>Ecdysozoa</taxon>
        <taxon>Arthropoda</taxon>
        <taxon>Hexapoda</taxon>
        <taxon>Insecta</taxon>
        <taxon>Pterygota</taxon>
        <taxon>Neoptera</taxon>
        <taxon>Endopterygota</taxon>
        <taxon>Diptera</taxon>
        <taxon>Nematocera</taxon>
        <taxon>Culicoidea</taxon>
        <taxon>Culicidae</taxon>
        <taxon>Anophelinae</taxon>
        <taxon>Anopheles</taxon>
    </lineage>
</organism>
<sequence>MPSAYSWAIFLGAFWVPSRCKAVSTTTSKARNDVWPHICIHFDRRRMKLSPRLSGIPMRSIRGRRSNEPLVNATIVTTPRGVAEARVCHVFIVLGTST</sequence>
<feature type="chain" id="PRO_5014999102" evidence="1">
    <location>
        <begin position="23"/>
        <end position="98"/>
    </location>
</feature>
<evidence type="ECO:0000313" key="2">
    <source>
        <dbReference type="EMBL" id="MBW48561.1"/>
    </source>
</evidence>